<evidence type="ECO:0000256" key="3">
    <source>
        <dbReference type="ARBA" id="ARBA00022741"/>
    </source>
</evidence>
<accession>A0ABV5T8R2</accession>
<feature type="domain" description="Protein kinase" evidence="8">
    <location>
        <begin position="18"/>
        <end position="272"/>
    </location>
</feature>
<dbReference type="Pfam" id="PF00069">
    <property type="entry name" value="Pkinase"/>
    <property type="match status" value="1"/>
</dbReference>
<evidence type="ECO:0000256" key="5">
    <source>
        <dbReference type="ARBA" id="ARBA00022840"/>
    </source>
</evidence>
<dbReference type="InterPro" id="IPR011009">
    <property type="entry name" value="Kinase-like_dom_sf"/>
</dbReference>
<feature type="compositionally biased region" description="Basic and acidic residues" evidence="6">
    <location>
        <begin position="320"/>
        <end position="329"/>
    </location>
</feature>
<keyword evidence="7" id="KW-0472">Membrane</keyword>
<dbReference type="SUPFAM" id="SSF56112">
    <property type="entry name" value="Protein kinase-like (PK-like)"/>
    <property type="match status" value="1"/>
</dbReference>
<reference evidence="9 10" key="1">
    <citation type="submission" date="2024-09" db="EMBL/GenBank/DDBJ databases">
        <authorList>
            <person name="Sun Q."/>
            <person name="Mori K."/>
        </authorList>
    </citation>
    <scope>NUCLEOTIDE SEQUENCE [LARGE SCALE GENOMIC DNA]</scope>
    <source>
        <strain evidence="9 10">JCM 3028</strain>
    </source>
</reference>
<dbReference type="Gene3D" id="3.30.200.20">
    <property type="entry name" value="Phosphorylase Kinase, domain 1"/>
    <property type="match status" value="1"/>
</dbReference>
<dbReference type="PROSITE" id="PS50011">
    <property type="entry name" value="PROTEIN_KINASE_DOM"/>
    <property type="match status" value="1"/>
</dbReference>
<keyword evidence="5" id="KW-0067">ATP-binding</keyword>
<evidence type="ECO:0000256" key="7">
    <source>
        <dbReference type="SAM" id="Phobius"/>
    </source>
</evidence>
<dbReference type="PANTHER" id="PTHR43671">
    <property type="entry name" value="SERINE/THREONINE-PROTEIN KINASE NEK"/>
    <property type="match status" value="1"/>
</dbReference>
<dbReference type="InterPro" id="IPR011042">
    <property type="entry name" value="6-blade_b-propeller_TolB-like"/>
</dbReference>
<dbReference type="PROSITE" id="PS00108">
    <property type="entry name" value="PROTEIN_KINASE_ST"/>
    <property type="match status" value="1"/>
</dbReference>
<keyword evidence="10" id="KW-1185">Reference proteome</keyword>
<gene>
    <name evidence="9" type="ORF">ACFFRH_01425</name>
</gene>
<dbReference type="Proteomes" id="UP001589610">
    <property type="component" value="Unassembled WGS sequence"/>
</dbReference>
<dbReference type="Gene3D" id="1.10.510.10">
    <property type="entry name" value="Transferase(Phosphotransferase) domain 1"/>
    <property type="match status" value="1"/>
</dbReference>
<evidence type="ECO:0000313" key="10">
    <source>
        <dbReference type="Proteomes" id="UP001589610"/>
    </source>
</evidence>
<comment type="caution">
    <text evidence="9">The sequence shown here is derived from an EMBL/GenBank/DDBJ whole genome shotgun (WGS) entry which is preliminary data.</text>
</comment>
<evidence type="ECO:0000313" key="9">
    <source>
        <dbReference type="EMBL" id="MFB9674133.1"/>
    </source>
</evidence>
<feature type="region of interest" description="Disordered" evidence="6">
    <location>
        <begin position="294"/>
        <end position="511"/>
    </location>
</feature>
<evidence type="ECO:0000256" key="2">
    <source>
        <dbReference type="ARBA" id="ARBA00022679"/>
    </source>
</evidence>
<feature type="compositionally biased region" description="Polar residues" evidence="6">
    <location>
        <begin position="433"/>
        <end position="443"/>
    </location>
</feature>
<dbReference type="RefSeq" id="WP_344746173.1">
    <property type="nucleotide sequence ID" value="NZ_BAAAWW010000086.1"/>
</dbReference>
<proteinExistence type="predicted"/>
<dbReference type="Gene3D" id="2.120.10.30">
    <property type="entry name" value="TolB, C-terminal domain"/>
    <property type="match status" value="1"/>
</dbReference>
<dbReference type="PANTHER" id="PTHR43671:SF13">
    <property type="entry name" value="SERINE_THREONINE-PROTEIN KINASE NEK2"/>
    <property type="match status" value="1"/>
</dbReference>
<evidence type="ECO:0000259" key="8">
    <source>
        <dbReference type="PROSITE" id="PS50011"/>
    </source>
</evidence>
<dbReference type="SUPFAM" id="SSF50993">
    <property type="entry name" value="Peptidase/esterase 'gauge' domain"/>
    <property type="match status" value="1"/>
</dbReference>
<keyword evidence="2" id="KW-0808">Transferase</keyword>
<sequence length="866" mass="92119">MADLASLRPGDPEHVREYRLTARLGEGGQGTVYLGVSPTGARVAVKLLRADLTQDEEAMERFVREVSTTQRVAPFCTAAVIDTGVDQHRPYIVSEYIDGPTLDAVVTGEGPREGAALHRLAIGTVTALVAIHQAGIVHRDFKPSNVLLAPDGPRVIDFGIAKALDRTSTLTAMAIGTPSYMTPEQLAGENAGSPADMFAWGCTMVFAATGQPPFGTDSLPAIFNRIMNMEPDLGAITDPALRDLVGQCLSKDAAQRPAAGEALLRLLGHAGGPGGTGGATGAALPTAPRGILAEGSAAAAQQTGPGGNDPGHTVYGQRRPGGDDHVQRDHRQHSGPQPFAQQGGPGGGYPAQGPQGGPAGYVRHPQQSDPHGHVPHPQQSDPRGHAQYPQQPDPHGYAPHPQQSDPRGHAQNPEHAQWQDPRGHVQQAGPHGSPQQGAPQTRPFSGGYAGSEGYAGGYPPQGPGHPQPGYPGHPGHQGPQPYGGPATYPSSESTPYRNPVAPAYPGQAPPARSRRRAWPAIVGGVLVTALVAGGVVLALRGTGTETPGTTRADTTRAAGTPTPTAPTVPEADSTIKLPGSSLTLHESDQDPIKLSSYSLDWDKTLYVRAQGTERFVKNGKYFQYTVNADGTKALGTDRMYDAQSYAIVSIIDHRSGAASRIRITKAPIYPTLPQWSPDGTRGLVTLYEAVGDISKEYGFAIIDVATKKAKVVRVKEKDAGKWSYFWRGDGRAVGTWALTGKTQRIRFYDTQGTVLQTLLDVGTPITVEGDDISPSGSSLLTYCKDSKKEICVWSTGSDGPAKVRIPFETERLIGWYDDEHIAGWRRKGSGYEAVVFDFEGKVQRLLATSTDAKEYEKQFMRFTREG</sequence>
<evidence type="ECO:0000256" key="1">
    <source>
        <dbReference type="ARBA" id="ARBA00012513"/>
    </source>
</evidence>
<name>A0ABV5T8R2_9ACTN</name>
<feature type="compositionally biased region" description="Gly residues" evidence="6">
    <location>
        <begin position="343"/>
        <end position="359"/>
    </location>
</feature>
<evidence type="ECO:0000256" key="4">
    <source>
        <dbReference type="ARBA" id="ARBA00022777"/>
    </source>
</evidence>
<feature type="compositionally biased region" description="Gly residues" evidence="6">
    <location>
        <begin position="447"/>
        <end position="456"/>
    </location>
</feature>
<feature type="compositionally biased region" description="Low complexity" evidence="6">
    <location>
        <begin position="541"/>
        <end position="567"/>
    </location>
</feature>
<keyword evidence="3" id="KW-0547">Nucleotide-binding</keyword>
<dbReference type="EC" id="2.7.11.1" evidence="1"/>
<dbReference type="InterPro" id="IPR050660">
    <property type="entry name" value="NEK_Ser/Thr_kinase"/>
</dbReference>
<organism evidence="9 10">
    <name type="scientific">Streptosporangium vulgare</name>
    <dbReference type="NCBI Taxonomy" id="46190"/>
    <lineage>
        <taxon>Bacteria</taxon>
        <taxon>Bacillati</taxon>
        <taxon>Actinomycetota</taxon>
        <taxon>Actinomycetes</taxon>
        <taxon>Streptosporangiales</taxon>
        <taxon>Streptosporangiaceae</taxon>
        <taxon>Streptosporangium</taxon>
    </lineage>
</organism>
<dbReference type="InterPro" id="IPR000719">
    <property type="entry name" value="Prot_kinase_dom"/>
</dbReference>
<feature type="compositionally biased region" description="Low complexity" evidence="6">
    <location>
        <begin position="473"/>
        <end position="485"/>
    </location>
</feature>
<keyword evidence="7" id="KW-1133">Transmembrane helix</keyword>
<feature type="region of interest" description="Disordered" evidence="6">
    <location>
        <begin position="541"/>
        <end position="572"/>
    </location>
</feature>
<keyword evidence="7" id="KW-0812">Transmembrane</keyword>
<feature type="compositionally biased region" description="Pro residues" evidence="6">
    <location>
        <begin position="460"/>
        <end position="471"/>
    </location>
</feature>
<dbReference type="InterPro" id="IPR008271">
    <property type="entry name" value="Ser/Thr_kinase_AS"/>
</dbReference>
<dbReference type="CDD" id="cd14014">
    <property type="entry name" value="STKc_PknB_like"/>
    <property type="match status" value="1"/>
</dbReference>
<evidence type="ECO:0000256" key="6">
    <source>
        <dbReference type="SAM" id="MobiDB-lite"/>
    </source>
</evidence>
<protein>
    <recommendedName>
        <fullName evidence="1">non-specific serine/threonine protein kinase</fullName>
        <ecNumber evidence="1">2.7.11.1</ecNumber>
    </recommendedName>
</protein>
<dbReference type="EMBL" id="JBHMBS010000001">
    <property type="protein sequence ID" value="MFB9674133.1"/>
    <property type="molecule type" value="Genomic_DNA"/>
</dbReference>
<dbReference type="GO" id="GO:0016301">
    <property type="term" value="F:kinase activity"/>
    <property type="evidence" value="ECO:0007669"/>
    <property type="project" value="UniProtKB-KW"/>
</dbReference>
<feature type="transmembrane region" description="Helical" evidence="7">
    <location>
        <begin position="517"/>
        <end position="539"/>
    </location>
</feature>
<keyword evidence="4 9" id="KW-0418">Kinase</keyword>